<dbReference type="PROSITE" id="PS00062">
    <property type="entry name" value="ALDOKETO_REDUCTASE_2"/>
    <property type="match status" value="1"/>
</dbReference>
<comment type="similarity">
    <text evidence="1">Belongs to the aldo/keto reductase family.</text>
</comment>
<dbReference type="PANTHER" id="PTHR43827:SF3">
    <property type="entry name" value="NADP-DEPENDENT OXIDOREDUCTASE DOMAIN-CONTAINING PROTEIN"/>
    <property type="match status" value="1"/>
</dbReference>
<dbReference type="FunFam" id="3.20.20.100:FF:000015">
    <property type="entry name" value="Oxidoreductase, aldo/keto reductase family"/>
    <property type="match status" value="1"/>
</dbReference>
<organism evidence="8 9">
    <name type="scientific">Tamaricihabitans halophyticus</name>
    <dbReference type="NCBI Taxonomy" id="1262583"/>
    <lineage>
        <taxon>Bacteria</taxon>
        <taxon>Bacillati</taxon>
        <taxon>Actinomycetota</taxon>
        <taxon>Actinomycetes</taxon>
        <taxon>Pseudonocardiales</taxon>
        <taxon>Pseudonocardiaceae</taxon>
        <taxon>Tamaricihabitans</taxon>
    </lineage>
</organism>
<evidence type="ECO:0000256" key="1">
    <source>
        <dbReference type="ARBA" id="ARBA00007905"/>
    </source>
</evidence>
<reference evidence="8 9" key="1">
    <citation type="submission" date="2019-03" db="EMBL/GenBank/DDBJ databases">
        <title>Genomic Encyclopedia of Type Strains, Phase IV (KMG-IV): sequencing the most valuable type-strain genomes for metagenomic binning, comparative biology and taxonomic classification.</title>
        <authorList>
            <person name="Goeker M."/>
        </authorList>
    </citation>
    <scope>NUCLEOTIDE SEQUENCE [LARGE SCALE GENOMIC DNA]</scope>
    <source>
        <strain evidence="8 9">DSM 45765</strain>
    </source>
</reference>
<evidence type="ECO:0000313" key="8">
    <source>
        <dbReference type="EMBL" id="TCP57125.1"/>
    </source>
</evidence>
<dbReference type="Proteomes" id="UP000294911">
    <property type="component" value="Unassembled WGS sequence"/>
</dbReference>
<feature type="binding site" evidence="5">
    <location>
        <position position="109"/>
    </location>
    <ligand>
        <name>substrate</name>
    </ligand>
</feature>
<evidence type="ECO:0000256" key="4">
    <source>
        <dbReference type="PIRSR" id="PIRSR000097-1"/>
    </source>
</evidence>
<dbReference type="PANTHER" id="PTHR43827">
    <property type="entry name" value="2,5-DIKETO-D-GLUCONIC ACID REDUCTASE"/>
    <property type="match status" value="1"/>
</dbReference>
<keyword evidence="2" id="KW-0521">NADP</keyword>
<dbReference type="EMBL" id="SLXQ01000001">
    <property type="protein sequence ID" value="TCP57125.1"/>
    <property type="molecule type" value="Genomic_DNA"/>
</dbReference>
<dbReference type="InterPro" id="IPR036812">
    <property type="entry name" value="NAD(P)_OxRdtase_dom_sf"/>
</dbReference>
<comment type="caution">
    <text evidence="8">The sequence shown here is derived from an EMBL/GenBank/DDBJ whole genome shotgun (WGS) entry which is preliminary data.</text>
</comment>
<evidence type="ECO:0000256" key="2">
    <source>
        <dbReference type="ARBA" id="ARBA00022857"/>
    </source>
</evidence>
<dbReference type="Pfam" id="PF00248">
    <property type="entry name" value="Aldo_ket_red"/>
    <property type="match status" value="1"/>
</dbReference>
<dbReference type="AlphaFoldDB" id="A0A4R2RCH0"/>
<keyword evidence="9" id="KW-1185">Reference proteome</keyword>
<keyword evidence="3" id="KW-0560">Oxidoreductase</keyword>
<protein>
    <submittedName>
        <fullName evidence="8">Diketogulonate reductase-like aldo/keto reductase</fullName>
    </submittedName>
</protein>
<evidence type="ECO:0000313" key="9">
    <source>
        <dbReference type="Proteomes" id="UP000294911"/>
    </source>
</evidence>
<dbReference type="InterPro" id="IPR023210">
    <property type="entry name" value="NADP_OxRdtase_dom"/>
</dbReference>
<dbReference type="Gene3D" id="3.20.20.100">
    <property type="entry name" value="NADP-dependent oxidoreductase domain"/>
    <property type="match status" value="1"/>
</dbReference>
<feature type="domain" description="NADP-dependent oxidoreductase" evidence="7">
    <location>
        <begin position="24"/>
        <end position="260"/>
    </location>
</feature>
<evidence type="ECO:0000259" key="7">
    <source>
        <dbReference type="Pfam" id="PF00248"/>
    </source>
</evidence>
<dbReference type="OrthoDB" id="9804790at2"/>
<feature type="site" description="Lowers pKa of active site Tyr" evidence="6">
    <location>
        <position position="76"/>
    </location>
</feature>
<evidence type="ECO:0000256" key="3">
    <source>
        <dbReference type="ARBA" id="ARBA00023002"/>
    </source>
</evidence>
<accession>A0A4R2RCH0</accession>
<dbReference type="PROSITE" id="PS00063">
    <property type="entry name" value="ALDOKETO_REDUCTASE_3"/>
    <property type="match status" value="1"/>
</dbReference>
<evidence type="ECO:0000256" key="6">
    <source>
        <dbReference type="PIRSR" id="PIRSR000097-3"/>
    </source>
</evidence>
<proteinExistence type="inferred from homology"/>
<gene>
    <name evidence="8" type="ORF">EV191_1011077</name>
</gene>
<dbReference type="PRINTS" id="PR00069">
    <property type="entry name" value="ALDKETRDTASE"/>
</dbReference>
<dbReference type="PROSITE" id="PS00798">
    <property type="entry name" value="ALDOKETO_REDUCTASE_1"/>
    <property type="match status" value="1"/>
</dbReference>
<dbReference type="RefSeq" id="WP_132875643.1">
    <property type="nucleotide sequence ID" value="NZ_SLXQ01000001.1"/>
</dbReference>
<dbReference type="GO" id="GO:0016616">
    <property type="term" value="F:oxidoreductase activity, acting on the CH-OH group of donors, NAD or NADP as acceptor"/>
    <property type="evidence" value="ECO:0007669"/>
    <property type="project" value="UniProtKB-ARBA"/>
</dbReference>
<dbReference type="SUPFAM" id="SSF51430">
    <property type="entry name" value="NAD(P)-linked oxidoreductase"/>
    <property type="match status" value="1"/>
</dbReference>
<dbReference type="PIRSF" id="PIRSF000097">
    <property type="entry name" value="AKR"/>
    <property type="match status" value="1"/>
</dbReference>
<dbReference type="InterPro" id="IPR018170">
    <property type="entry name" value="Aldo/ket_reductase_CS"/>
</dbReference>
<name>A0A4R2RCH0_9PSEU</name>
<feature type="active site" description="Proton donor" evidence="4">
    <location>
        <position position="51"/>
    </location>
</feature>
<evidence type="ECO:0000256" key="5">
    <source>
        <dbReference type="PIRSR" id="PIRSR000097-2"/>
    </source>
</evidence>
<dbReference type="InterPro" id="IPR020471">
    <property type="entry name" value="AKR"/>
</dbReference>
<sequence>MSNTPTIKLGDAVEIPQLGFGVYKVPPDETEASVRAAIETGYRAIDTATLYQNEREVGAAIRASGVAREDIFVTTKLWNDAHGYDEAIRAFERSESELGLDYLDLFLIHWPVPSTDRYVETWRALLELRRSGRVRAVGVSNFEPEHLRRLVEETGVAPAINQVELHPLFQQRALRDAHDELGVVTEAWAPLARGNVLTDPMLVRLAKKYDKTPSQIVLRWHLDIGNVAIPKSVTPSRIAENFDVFDFALESDDIVEICALDDEHGRTGKHPNDM</sequence>